<protein>
    <submittedName>
        <fullName evidence="2">Uncharacterized protein</fullName>
    </submittedName>
</protein>
<dbReference type="Proteomes" id="UP001153954">
    <property type="component" value="Unassembled WGS sequence"/>
</dbReference>
<evidence type="ECO:0000313" key="2">
    <source>
        <dbReference type="EMBL" id="CAH2104458.1"/>
    </source>
</evidence>
<evidence type="ECO:0000256" key="1">
    <source>
        <dbReference type="SAM" id="MobiDB-lite"/>
    </source>
</evidence>
<evidence type="ECO:0000313" key="3">
    <source>
        <dbReference type="Proteomes" id="UP001153954"/>
    </source>
</evidence>
<gene>
    <name evidence="2" type="ORF">EEDITHA_LOCUS18831</name>
</gene>
<dbReference type="AlphaFoldDB" id="A0AAU9UZ12"/>
<name>A0AAU9UZ12_EUPED</name>
<comment type="caution">
    <text evidence="2">The sequence shown here is derived from an EMBL/GenBank/DDBJ whole genome shotgun (WGS) entry which is preliminary data.</text>
</comment>
<organism evidence="2 3">
    <name type="scientific">Euphydryas editha</name>
    <name type="common">Edith's checkerspot</name>
    <dbReference type="NCBI Taxonomy" id="104508"/>
    <lineage>
        <taxon>Eukaryota</taxon>
        <taxon>Metazoa</taxon>
        <taxon>Ecdysozoa</taxon>
        <taxon>Arthropoda</taxon>
        <taxon>Hexapoda</taxon>
        <taxon>Insecta</taxon>
        <taxon>Pterygota</taxon>
        <taxon>Neoptera</taxon>
        <taxon>Endopterygota</taxon>
        <taxon>Lepidoptera</taxon>
        <taxon>Glossata</taxon>
        <taxon>Ditrysia</taxon>
        <taxon>Papilionoidea</taxon>
        <taxon>Nymphalidae</taxon>
        <taxon>Nymphalinae</taxon>
        <taxon>Euphydryas</taxon>
    </lineage>
</organism>
<feature type="region of interest" description="Disordered" evidence="1">
    <location>
        <begin position="14"/>
        <end position="89"/>
    </location>
</feature>
<dbReference type="EMBL" id="CAKOGL010000027">
    <property type="protein sequence ID" value="CAH2104458.1"/>
    <property type="molecule type" value="Genomic_DNA"/>
</dbReference>
<sequence length="89" mass="9831">MEYKLNNNAILLRAGVPGVGPARRQRVARPVVDGEAAPPRAPPRPARSSTPRAQSALNRRRCVALARDCARDRSTRRTLPRSLPRDVLN</sequence>
<reference evidence="2" key="1">
    <citation type="submission" date="2022-03" db="EMBL/GenBank/DDBJ databases">
        <authorList>
            <person name="Tunstrom K."/>
        </authorList>
    </citation>
    <scope>NUCLEOTIDE SEQUENCE</scope>
</reference>
<feature type="compositionally biased region" description="Low complexity" evidence="1">
    <location>
        <begin position="46"/>
        <end position="56"/>
    </location>
</feature>
<accession>A0AAU9UZ12</accession>
<keyword evidence="3" id="KW-1185">Reference proteome</keyword>
<proteinExistence type="predicted"/>